<organism evidence="1 2">
    <name type="scientific">Microthyrium microscopicum</name>
    <dbReference type="NCBI Taxonomy" id="703497"/>
    <lineage>
        <taxon>Eukaryota</taxon>
        <taxon>Fungi</taxon>
        <taxon>Dikarya</taxon>
        <taxon>Ascomycota</taxon>
        <taxon>Pezizomycotina</taxon>
        <taxon>Dothideomycetes</taxon>
        <taxon>Dothideomycetes incertae sedis</taxon>
        <taxon>Microthyriales</taxon>
        <taxon>Microthyriaceae</taxon>
        <taxon>Microthyrium</taxon>
    </lineage>
</organism>
<proteinExistence type="predicted"/>
<sequence>MPLDFMAFPGEIRNMIYKELLVLPEPIKLRNAFSQKKSSSLNRHPSRSLTYRAWSEKNLERLNYVLSSEPEVNVKTDYQGKWMLDPYNPEGESFLDKQAQSGKSGAHAAISSGHRIFVQILRTSKVVHDEASSLLYGLNQFQFFHTSLHGLFQDGFEKEWNVLELFLRTIGEHNVNHMRHLMICYPYMLRKCDVYGGGEYEYSMEIQPCSLRCLGLMIRQCKSLDTLEMSIDTPFNSINPLKMLVESSDNWDADPIRKVALKLRKITSLKQILITTSTEHLPYWKTKDAMVKRGWIVSAKSNKEDPNYDDSWYDKSWGLELKNWGQNWHRHVVRVDSSDEDEAREYTEEQPWAHFDNEDKNYWDY</sequence>
<keyword evidence="2" id="KW-1185">Reference proteome</keyword>
<evidence type="ECO:0008006" key="3">
    <source>
        <dbReference type="Google" id="ProtNLM"/>
    </source>
</evidence>
<gene>
    <name evidence="1" type="ORF">BT63DRAFT_467116</name>
</gene>
<accession>A0A6A6UMX0</accession>
<dbReference type="PANTHER" id="PTHR42085:SF2">
    <property type="entry name" value="F-BOX DOMAIN-CONTAINING PROTEIN"/>
    <property type="match status" value="1"/>
</dbReference>
<reference evidence="1" key="1">
    <citation type="journal article" date="2020" name="Stud. Mycol.">
        <title>101 Dothideomycetes genomes: a test case for predicting lifestyles and emergence of pathogens.</title>
        <authorList>
            <person name="Haridas S."/>
            <person name="Albert R."/>
            <person name="Binder M."/>
            <person name="Bloem J."/>
            <person name="Labutti K."/>
            <person name="Salamov A."/>
            <person name="Andreopoulos B."/>
            <person name="Baker S."/>
            <person name="Barry K."/>
            <person name="Bills G."/>
            <person name="Bluhm B."/>
            <person name="Cannon C."/>
            <person name="Castanera R."/>
            <person name="Culley D."/>
            <person name="Daum C."/>
            <person name="Ezra D."/>
            <person name="Gonzalez J."/>
            <person name="Henrissat B."/>
            <person name="Kuo A."/>
            <person name="Liang C."/>
            <person name="Lipzen A."/>
            <person name="Lutzoni F."/>
            <person name="Magnuson J."/>
            <person name="Mondo S."/>
            <person name="Nolan M."/>
            <person name="Ohm R."/>
            <person name="Pangilinan J."/>
            <person name="Park H.-J."/>
            <person name="Ramirez L."/>
            <person name="Alfaro M."/>
            <person name="Sun H."/>
            <person name="Tritt A."/>
            <person name="Yoshinaga Y."/>
            <person name="Zwiers L.-H."/>
            <person name="Turgeon B."/>
            <person name="Goodwin S."/>
            <person name="Spatafora J."/>
            <person name="Crous P."/>
            <person name="Grigoriev I."/>
        </authorList>
    </citation>
    <scope>NUCLEOTIDE SEQUENCE</scope>
    <source>
        <strain evidence="1">CBS 115976</strain>
    </source>
</reference>
<dbReference type="AlphaFoldDB" id="A0A6A6UMX0"/>
<evidence type="ECO:0000313" key="1">
    <source>
        <dbReference type="EMBL" id="KAF2673582.1"/>
    </source>
</evidence>
<dbReference type="Proteomes" id="UP000799302">
    <property type="component" value="Unassembled WGS sequence"/>
</dbReference>
<evidence type="ECO:0000313" key="2">
    <source>
        <dbReference type="Proteomes" id="UP000799302"/>
    </source>
</evidence>
<name>A0A6A6UMX0_9PEZI</name>
<dbReference type="OrthoDB" id="62952at2759"/>
<dbReference type="PANTHER" id="PTHR42085">
    <property type="entry name" value="F-BOX DOMAIN-CONTAINING PROTEIN"/>
    <property type="match status" value="1"/>
</dbReference>
<protein>
    <recommendedName>
        <fullName evidence="3">F-box domain-containing protein</fullName>
    </recommendedName>
</protein>
<dbReference type="InterPro" id="IPR038883">
    <property type="entry name" value="AN11006-like"/>
</dbReference>
<dbReference type="EMBL" id="MU004231">
    <property type="protein sequence ID" value="KAF2673582.1"/>
    <property type="molecule type" value="Genomic_DNA"/>
</dbReference>